<reference evidence="2" key="1">
    <citation type="journal article" date="2017" name="Genome Announc.">
        <title>Whole-Genome Sequence of Photobacterium damselae subsp. piscicida Strain 91-197, Isolated from Hybrid Striped Bass (Morone sp.) in the United States.</title>
        <authorList>
            <person name="Teru Y."/>
            <person name="Hikima J."/>
            <person name="Kono T."/>
            <person name="Sakai M."/>
            <person name="Takano T."/>
            <person name="Hawke J.P."/>
            <person name="Takeyama H."/>
            <person name="Aoki T."/>
        </authorList>
    </citation>
    <scope>NUCLEOTIDE SEQUENCE</scope>
    <source>
        <strain evidence="2">91-197</strain>
    </source>
</reference>
<dbReference type="EMBL" id="AP018045">
    <property type="protein sequence ID" value="BAX52898.1"/>
    <property type="molecule type" value="Genomic_DNA"/>
</dbReference>
<dbReference type="InterPro" id="IPR009003">
    <property type="entry name" value="Peptidase_S1_PA"/>
</dbReference>
<accession>A0A1V1VBV4</accession>
<dbReference type="Gene3D" id="2.40.10.10">
    <property type="entry name" value="Trypsin-like serine proteases"/>
    <property type="match status" value="1"/>
</dbReference>
<dbReference type="PROSITE" id="PS00134">
    <property type="entry name" value="TRYPSIN_HIS"/>
    <property type="match status" value="1"/>
</dbReference>
<dbReference type="Pfam" id="PF00089">
    <property type="entry name" value="Trypsin"/>
    <property type="match status" value="1"/>
</dbReference>
<keyword evidence="3" id="KW-0378">Hydrolase</keyword>
<evidence type="ECO:0000313" key="4">
    <source>
        <dbReference type="Proteomes" id="UP000218676"/>
    </source>
</evidence>
<dbReference type="InterPro" id="IPR043504">
    <property type="entry name" value="Peptidase_S1_PA_chymotrypsin"/>
</dbReference>
<evidence type="ECO:0000259" key="1">
    <source>
        <dbReference type="Pfam" id="PF00089"/>
    </source>
</evidence>
<evidence type="ECO:0000313" key="2">
    <source>
        <dbReference type="EMBL" id="BAX52898.1"/>
    </source>
</evidence>
<dbReference type="InterPro" id="IPR001254">
    <property type="entry name" value="Trypsin_dom"/>
</dbReference>
<dbReference type="EMBL" id="CP061854">
    <property type="protein sequence ID" value="QOD55363.1"/>
    <property type="molecule type" value="Genomic_DNA"/>
</dbReference>
<dbReference type="RefSeq" id="WP_086958090.1">
    <property type="nucleotide sequence ID" value="NZ_AP018045.1"/>
</dbReference>
<proteinExistence type="predicted"/>
<dbReference type="Proteomes" id="UP000218676">
    <property type="component" value="Chromosome 1"/>
</dbReference>
<name>A0A1V1VBV4_PHODP</name>
<dbReference type="Proteomes" id="UP000516656">
    <property type="component" value="Chromosome 1"/>
</dbReference>
<feature type="domain" description="Peptidase S1" evidence="1">
    <location>
        <begin position="77"/>
        <end position="246"/>
    </location>
</feature>
<evidence type="ECO:0000313" key="3">
    <source>
        <dbReference type="EMBL" id="QOD55363.1"/>
    </source>
</evidence>
<dbReference type="InterPro" id="IPR018114">
    <property type="entry name" value="TRYPSIN_HIS"/>
</dbReference>
<sequence>MKLRSIPFALILIGLFYLSSVNAIALTDSKYTDIAGSLYPALKQTVTSHLNELASTESYNSVGLVIGNGYCSGTWLGSDNSHSYILTAAHCLTGSTSNKYTGQTVSFKLQDGTLIASGIATNYFHDYLNCGSDIAVAKIPKVVDPLDSTGNVIPQPFINTTLDGNELHSGVNFTGFGVFGTRSLGQLDWIRKRHGKGNFIGLYSNCLINRAVENTDSWAFASPGDSGSASWQERKGHPVAVGIASWWFGWYWGYSGHTAIGPHGDWLKSVVPVLKTVDDIPDEPVETQFVLTEKEPLLTDNIEKDIRGSAYYVKGANIVEGPNRYIWRYPRATTSFSVNLTHQESNVSYKVWLQGQRKTYCGWGKVNNSAWCYPRPDLGQLKLTFDQKDNPSLPIGTYTGDFSFIALSLYNRQFQQEVPIQANIVIDQELPADGEITESTPYLGERLDKETYGTVYYLAKEMIGVPRPILSGRRGIYKRIHIELQNTETGAIERVALRGERNLGCGWSTMNNAAYCWRKGPNYGELRVSYVADDNLDLPIGAYSGVLNVSAKGLHNRSFQRQLLLNINIVKTE</sequence>
<gene>
    <name evidence="3" type="ORF">IC627_08200</name>
    <name evidence="2" type="ORF">PDPUS_1_01524</name>
</gene>
<evidence type="ECO:0000313" key="5">
    <source>
        <dbReference type="Proteomes" id="UP000516656"/>
    </source>
</evidence>
<keyword evidence="3" id="KW-0645">Protease</keyword>
<reference evidence="4" key="2">
    <citation type="submission" date="2017-05" db="EMBL/GenBank/DDBJ databases">
        <title>Whole genome sequence of fish pathogenic bacteria, Photobacterium damselae subsp. piscicida, strain 91-197, isolated from hybrid striped bass (Morone sp.) in USA.</title>
        <authorList>
            <person name="Teru Y."/>
            <person name="Hikima J."/>
            <person name="Kono T."/>
            <person name="Sakai M."/>
            <person name="Takano T."/>
            <person name="Hawke J.P."/>
            <person name="Takeyama H."/>
            <person name="Aoki T."/>
        </authorList>
    </citation>
    <scope>NUCLEOTIDE SEQUENCE [LARGE SCALE GENOMIC DNA]</scope>
    <source>
        <strain evidence="4">91-197</strain>
    </source>
</reference>
<dbReference type="AlphaFoldDB" id="A0A1V1VBV4"/>
<dbReference type="GO" id="GO:0004252">
    <property type="term" value="F:serine-type endopeptidase activity"/>
    <property type="evidence" value="ECO:0007669"/>
    <property type="project" value="InterPro"/>
</dbReference>
<dbReference type="SUPFAM" id="SSF50494">
    <property type="entry name" value="Trypsin-like serine proteases"/>
    <property type="match status" value="1"/>
</dbReference>
<reference evidence="3 5" key="3">
    <citation type="submission" date="2020-09" db="EMBL/GenBank/DDBJ databases">
        <title>Complete, closed and curated genome sequences of Photobacterium damselae subsp. piscicida isolates from Australia indicate localised evolution and additional plasmid-borne pathogenicity mechanisms.</title>
        <authorList>
            <person name="Baseggio L."/>
            <person name="Silayeva O."/>
            <person name="Buller N."/>
            <person name="Landos M."/>
            <person name="Engelstaedter J."/>
            <person name="Barnes A.C."/>
        </authorList>
    </citation>
    <scope>NUCLEOTIDE SEQUENCE [LARGE SCALE GENOMIC DNA]</scope>
    <source>
        <strain evidence="3 5">AS-16-0540-1</strain>
    </source>
</reference>
<dbReference type="GO" id="GO:0006508">
    <property type="term" value="P:proteolysis"/>
    <property type="evidence" value="ECO:0007669"/>
    <property type="project" value="UniProtKB-KW"/>
</dbReference>
<organism evidence="3 5">
    <name type="scientific">Photobacterium damsela subsp. piscicida</name>
    <name type="common">Pasteurella piscicida</name>
    <dbReference type="NCBI Taxonomy" id="38294"/>
    <lineage>
        <taxon>Bacteria</taxon>
        <taxon>Pseudomonadati</taxon>
        <taxon>Pseudomonadota</taxon>
        <taxon>Gammaproteobacteria</taxon>
        <taxon>Vibrionales</taxon>
        <taxon>Vibrionaceae</taxon>
        <taxon>Photobacterium</taxon>
    </lineage>
</organism>
<protein>
    <submittedName>
        <fullName evidence="2 3">Trypsin</fullName>
    </submittedName>
</protein>